<evidence type="ECO:0008006" key="3">
    <source>
        <dbReference type="Google" id="ProtNLM"/>
    </source>
</evidence>
<dbReference type="Proteomes" id="UP000694400">
    <property type="component" value="Chromosome 2"/>
</dbReference>
<dbReference type="GO" id="GO:0000070">
    <property type="term" value="P:mitotic sister chromatid segregation"/>
    <property type="evidence" value="ECO:0007669"/>
    <property type="project" value="TreeGrafter"/>
</dbReference>
<reference evidence="1" key="1">
    <citation type="submission" date="2019-08" db="EMBL/GenBank/DDBJ databases">
        <title>Three high-quality genomes provides insights into domestication of ducks.</title>
        <authorList>
            <person name="Hou Z.C."/>
            <person name="Zhu F."/>
            <person name="Yin Z.T."/>
            <person name="Zhang F."/>
        </authorList>
    </citation>
    <scope>NUCLEOTIDE SEQUENCE [LARGE SCALE GENOMIC DNA]</scope>
</reference>
<sequence length="342" mass="40153">MKREEFLQVVSKESIEDFLRFTQTPKNTLEPFDLNELLQELPRKQKEVLWEKLTHLLKETLVEKPVETWQMTGDDENNDCMDVDIVPEMKQTVAVIQGVTAVVTASIPVVDETVNYKVLLECAFILNGILPALPESEKNLQGAIQHMCEMWWEKGLEGKEQLGKTVFIMLLRKSLNKAATGADVVRLWNLHQTLLYFDYDSEDSNEVKDLLLECFMSVRHIKKEEGRRFLSFLFSWNVNFIKMIHGTVKNQLQFFPRSLMEYISEVYFRAWKKVSGEALKILEHNCIQDFMHHGIHLPRSSSVHSKVREMLSYFHKQSKVRQGVEEMLYRLYQPILWRALRV</sequence>
<dbReference type="Ensembl" id="ENSAPLT00020014377.1">
    <property type="protein sequence ID" value="ENSAPLP00020013342.1"/>
    <property type="gene ID" value="ENSAPLG00020009795.1"/>
</dbReference>
<protein>
    <recommendedName>
        <fullName evidence="3">Condensin-2 complex subunit G2</fullName>
    </recommendedName>
</protein>
<dbReference type="PANTHER" id="PTHR16199">
    <property type="entry name" value="CONDENSIN-2 COMPLEX SUBUNIT G2"/>
    <property type="match status" value="1"/>
</dbReference>
<evidence type="ECO:0000313" key="2">
    <source>
        <dbReference type="Proteomes" id="UP000694400"/>
    </source>
</evidence>
<dbReference type="Pfam" id="PF12422">
    <property type="entry name" value="Condensin2nSMC"/>
    <property type="match status" value="1"/>
</dbReference>
<dbReference type="GO" id="GO:0000796">
    <property type="term" value="C:condensin complex"/>
    <property type="evidence" value="ECO:0007669"/>
    <property type="project" value="TreeGrafter"/>
</dbReference>
<dbReference type="PANTHER" id="PTHR16199:SF4">
    <property type="entry name" value="CONDENSIN-2 COMPLEX SUBUNIT G2"/>
    <property type="match status" value="1"/>
</dbReference>
<dbReference type="AlphaFoldDB" id="A0A8B9SYP4"/>
<organism evidence="1 2">
    <name type="scientific">Anas platyrhynchos</name>
    <name type="common">Mallard</name>
    <name type="synonym">Anas boschas</name>
    <dbReference type="NCBI Taxonomy" id="8839"/>
    <lineage>
        <taxon>Eukaryota</taxon>
        <taxon>Metazoa</taxon>
        <taxon>Chordata</taxon>
        <taxon>Craniata</taxon>
        <taxon>Vertebrata</taxon>
        <taxon>Euteleostomi</taxon>
        <taxon>Archelosauria</taxon>
        <taxon>Archosauria</taxon>
        <taxon>Dinosauria</taxon>
        <taxon>Saurischia</taxon>
        <taxon>Theropoda</taxon>
        <taxon>Coelurosauria</taxon>
        <taxon>Aves</taxon>
        <taxon>Neognathae</taxon>
        <taxon>Galloanserae</taxon>
        <taxon>Anseriformes</taxon>
        <taxon>Anatidae</taxon>
        <taxon>Anatinae</taxon>
        <taxon>Anas</taxon>
    </lineage>
</organism>
<reference evidence="1" key="2">
    <citation type="submission" date="2025-08" db="UniProtKB">
        <authorList>
            <consortium name="Ensembl"/>
        </authorList>
    </citation>
    <scope>IDENTIFICATION</scope>
</reference>
<proteinExistence type="predicted"/>
<reference evidence="1" key="3">
    <citation type="submission" date="2025-09" db="UniProtKB">
        <authorList>
            <consortium name="Ensembl"/>
        </authorList>
    </citation>
    <scope>IDENTIFICATION</scope>
</reference>
<accession>A0A8B9SYP4</accession>
<evidence type="ECO:0000313" key="1">
    <source>
        <dbReference type="Ensembl" id="ENSAPLP00020013342.1"/>
    </source>
</evidence>
<name>A0A8B9SYP4_ANAPL</name>
<dbReference type="GO" id="GO:0005634">
    <property type="term" value="C:nucleus"/>
    <property type="evidence" value="ECO:0007669"/>
    <property type="project" value="InterPro"/>
</dbReference>
<dbReference type="InterPro" id="IPR024741">
    <property type="entry name" value="Condensin2_G2"/>
</dbReference>